<feature type="region of interest" description="Disordered" evidence="6">
    <location>
        <begin position="189"/>
        <end position="216"/>
    </location>
</feature>
<accession>A0A4R1JNB5</accession>
<evidence type="ECO:0000259" key="8">
    <source>
        <dbReference type="Pfam" id="PF14693"/>
    </source>
</evidence>
<gene>
    <name evidence="5" type="primary">rplY</name>
    <name evidence="5" type="synonym">ctc</name>
    <name evidence="9" type="ORF">EV690_2109</name>
</gene>
<evidence type="ECO:0000256" key="1">
    <source>
        <dbReference type="ARBA" id="ARBA00022730"/>
    </source>
</evidence>
<dbReference type="GO" id="GO:0003735">
    <property type="term" value="F:structural constituent of ribosome"/>
    <property type="evidence" value="ECO:0007669"/>
    <property type="project" value="InterPro"/>
</dbReference>
<dbReference type="InterPro" id="IPR011035">
    <property type="entry name" value="Ribosomal_bL25/Gln-tRNA_synth"/>
</dbReference>
<dbReference type="OrthoDB" id="9806411at2"/>
<dbReference type="NCBIfam" id="TIGR00731">
    <property type="entry name" value="bL25_bact_ctc"/>
    <property type="match status" value="1"/>
</dbReference>
<dbReference type="NCBIfam" id="NF004128">
    <property type="entry name" value="PRK05618.1-2"/>
    <property type="match status" value="1"/>
</dbReference>
<keyword evidence="3 5" id="KW-0689">Ribosomal protein</keyword>
<dbReference type="GO" id="GO:0006412">
    <property type="term" value="P:translation"/>
    <property type="evidence" value="ECO:0007669"/>
    <property type="project" value="UniProtKB-UniRule"/>
</dbReference>
<evidence type="ECO:0000259" key="7">
    <source>
        <dbReference type="Pfam" id="PF01386"/>
    </source>
</evidence>
<reference evidence="9 10" key="1">
    <citation type="submission" date="2019-03" db="EMBL/GenBank/DDBJ databases">
        <title>Genomic Encyclopedia of Type Strains, Phase IV (KMG-IV): sequencing the most valuable type-strain genomes for metagenomic binning, comparative biology and taxonomic classification.</title>
        <authorList>
            <person name="Goeker M."/>
        </authorList>
    </citation>
    <scope>NUCLEOTIDE SEQUENCE [LARGE SCALE GENOMIC DNA]</scope>
    <source>
        <strain evidence="9 10">DSM 18577</strain>
    </source>
</reference>
<keyword evidence="10" id="KW-1185">Reference proteome</keyword>
<keyword evidence="1 5" id="KW-0699">rRNA-binding</keyword>
<dbReference type="GO" id="GO:0008097">
    <property type="term" value="F:5S rRNA binding"/>
    <property type="evidence" value="ECO:0007669"/>
    <property type="project" value="InterPro"/>
</dbReference>
<dbReference type="Pfam" id="PF01386">
    <property type="entry name" value="Ribosomal_L25p"/>
    <property type="match status" value="1"/>
</dbReference>
<dbReference type="PANTHER" id="PTHR33284:SF1">
    <property type="entry name" value="RIBOSOMAL PROTEIN L25_GLN-TRNA SYNTHETASE, ANTI-CODON-BINDING DOMAIN-CONTAINING PROTEIN"/>
    <property type="match status" value="1"/>
</dbReference>
<evidence type="ECO:0000256" key="4">
    <source>
        <dbReference type="ARBA" id="ARBA00023274"/>
    </source>
</evidence>
<dbReference type="NCBIfam" id="NF004612">
    <property type="entry name" value="PRK05943.1"/>
    <property type="match status" value="1"/>
</dbReference>
<keyword evidence="4 5" id="KW-0687">Ribonucleoprotein</keyword>
<organism evidence="9 10">
    <name type="scientific">Celerinatantimonas diazotrophica</name>
    <dbReference type="NCBI Taxonomy" id="412034"/>
    <lineage>
        <taxon>Bacteria</taxon>
        <taxon>Pseudomonadati</taxon>
        <taxon>Pseudomonadota</taxon>
        <taxon>Gammaproteobacteria</taxon>
        <taxon>Celerinatantimonadaceae</taxon>
        <taxon>Celerinatantimonas</taxon>
    </lineage>
</organism>
<evidence type="ECO:0000313" key="10">
    <source>
        <dbReference type="Proteomes" id="UP000295565"/>
    </source>
</evidence>
<dbReference type="HAMAP" id="MF_01334">
    <property type="entry name" value="Ribosomal_bL25_CTC"/>
    <property type="match status" value="1"/>
</dbReference>
<name>A0A4R1JNB5_9GAMM</name>
<keyword evidence="2 5" id="KW-0694">RNA-binding</keyword>
<comment type="similarity">
    <text evidence="5">Belongs to the bacterial ribosomal protein bL25 family. CTC subfamily.</text>
</comment>
<comment type="subunit">
    <text evidence="5">Part of the 50S ribosomal subunit; part of the 5S rRNA/L5/L18/L25 subcomplex. Contacts the 5S rRNA. Binds to the 5S rRNA independently of L5 and L18.</text>
</comment>
<dbReference type="InterPro" id="IPR020055">
    <property type="entry name" value="Ribosomal_bL25_short"/>
</dbReference>
<dbReference type="Pfam" id="PF14693">
    <property type="entry name" value="Ribosomal_TL5_C"/>
    <property type="match status" value="1"/>
</dbReference>
<dbReference type="SUPFAM" id="SSF50715">
    <property type="entry name" value="Ribosomal protein L25-like"/>
    <property type="match status" value="1"/>
</dbReference>
<proteinExistence type="inferred from homology"/>
<comment type="function">
    <text evidence="5">This is one of the proteins that binds to the 5S RNA in the ribosome where it forms part of the central protuberance.</text>
</comment>
<dbReference type="EMBL" id="SMGD01000013">
    <property type="protein sequence ID" value="TCK52009.1"/>
    <property type="molecule type" value="Genomic_DNA"/>
</dbReference>
<dbReference type="InterPro" id="IPR037121">
    <property type="entry name" value="Ribosomal_bL25_C"/>
</dbReference>
<comment type="caution">
    <text evidence="9">The sequence shown here is derived from an EMBL/GenBank/DDBJ whole genome shotgun (WGS) entry which is preliminary data.</text>
</comment>
<dbReference type="InterPro" id="IPR020056">
    <property type="entry name" value="Rbsml_bL25/Gln-tRNA_synth_N"/>
</dbReference>
<dbReference type="GO" id="GO:0022625">
    <property type="term" value="C:cytosolic large ribosomal subunit"/>
    <property type="evidence" value="ECO:0007669"/>
    <property type="project" value="TreeGrafter"/>
</dbReference>
<evidence type="ECO:0000256" key="6">
    <source>
        <dbReference type="SAM" id="MobiDB-lite"/>
    </source>
</evidence>
<feature type="domain" description="Large ribosomal subunit protein bL25 L25" evidence="7">
    <location>
        <begin position="6"/>
        <end position="93"/>
    </location>
</feature>
<dbReference type="InterPro" id="IPR020930">
    <property type="entry name" value="Ribosomal_uL5_bac-type"/>
</dbReference>
<dbReference type="Gene3D" id="2.170.120.20">
    <property type="entry name" value="Ribosomal protein L25, beta domain"/>
    <property type="match status" value="1"/>
</dbReference>
<dbReference type="HAMAP" id="MF_01336">
    <property type="entry name" value="Ribosomal_bL25"/>
    <property type="match status" value="1"/>
</dbReference>
<dbReference type="RefSeq" id="WP_131912919.1">
    <property type="nucleotide sequence ID" value="NZ_OU594967.1"/>
</dbReference>
<evidence type="ECO:0000256" key="5">
    <source>
        <dbReference type="HAMAP-Rule" id="MF_01334"/>
    </source>
</evidence>
<feature type="domain" description="Large ribosomal subunit protein bL25 beta" evidence="8">
    <location>
        <begin position="102"/>
        <end position="184"/>
    </location>
</feature>
<feature type="compositionally biased region" description="Low complexity" evidence="6">
    <location>
        <begin position="203"/>
        <end position="216"/>
    </location>
</feature>
<dbReference type="AlphaFoldDB" id="A0A4R1JNB5"/>
<dbReference type="Gene3D" id="2.40.240.10">
    <property type="entry name" value="Ribosomal Protein L25, Chain P"/>
    <property type="match status" value="1"/>
</dbReference>
<dbReference type="InterPro" id="IPR020057">
    <property type="entry name" value="Ribosomal_bL25_b-dom"/>
</dbReference>
<dbReference type="NCBIfam" id="NF004130">
    <property type="entry name" value="PRK05618.1-5"/>
    <property type="match status" value="1"/>
</dbReference>
<evidence type="ECO:0000256" key="2">
    <source>
        <dbReference type="ARBA" id="ARBA00022884"/>
    </source>
</evidence>
<dbReference type="InterPro" id="IPR001021">
    <property type="entry name" value="Ribosomal_bL25_long"/>
</dbReference>
<dbReference type="FunFam" id="2.40.240.10:FF:000002">
    <property type="entry name" value="50S ribosomal protein L25"/>
    <property type="match status" value="1"/>
</dbReference>
<dbReference type="CDD" id="cd00495">
    <property type="entry name" value="Ribosomal_L25_TL5_CTC"/>
    <property type="match status" value="1"/>
</dbReference>
<dbReference type="Proteomes" id="UP000295565">
    <property type="component" value="Unassembled WGS sequence"/>
</dbReference>
<evidence type="ECO:0000313" key="9">
    <source>
        <dbReference type="EMBL" id="TCK52009.1"/>
    </source>
</evidence>
<protein>
    <recommendedName>
        <fullName evidence="5">Large ribosomal subunit protein bL25</fullName>
    </recommendedName>
    <alternativeName>
        <fullName evidence="5">General stress protein CTC</fullName>
    </alternativeName>
</protein>
<dbReference type="PANTHER" id="PTHR33284">
    <property type="entry name" value="RIBOSOMAL PROTEIN L25/GLN-TRNA SYNTHETASE, ANTI-CODON-BINDING DOMAIN-CONTAINING PROTEIN"/>
    <property type="match status" value="1"/>
</dbReference>
<sequence length="216" mass="23237">MSKIVLNAELRSDLGKGASRRLRREDKVPAIVYGAGKDAISITLAHDKLLQAQEVESFYSQVLTLKIGNENVDVLVKDMQRHAFKPKVQHVDFLRISATEVVTTTVPVHFINHDKSVAVSEGAIIHHHATEIEISCLPKDLPEHIEVDVAELANGDSIHLSEITMPEGVTATALSKGSDHDVVLASAATERGSLVADEDEAPAADADNSADAPEAE</sequence>
<dbReference type="InterPro" id="IPR029751">
    <property type="entry name" value="Ribosomal_L25_dom"/>
</dbReference>
<evidence type="ECO:0000256" key="3">
    <source>
        <dbReference type="ARBA" id="ARBA00022980"/>
    </source>
</evidence>